<dbReference type="PANTHER" id="PTHR31912">
    <property type="entry name" value="IP13529P"/>
    <property type="match status" value="1"/>
</dbReference>
<dbReference type="AlphaFoldDB" id="A0A166VK62"/>
<evidence type="ECO:0000313" key="1">
    <source>
        <dbReference type="EMBL" id="KZP32813.1"/>
    </source>
</evidence>
<evidence type="ECO:0000313" key="2">
    <source>
        <dbReference type="Proteomes" id="UP000076532"/>
    </source>
</evidence>
<gene>
    <name evidence="1" type="ORF">FIBSPDRAFT_907063</name>
</gene>
<reference evidence="1 2" key="1">
    <citation type="journal article" date="2016" name="Mol. Biol. Evol.">
        <title>Comparative Genomics of Early-Diverging Mushroom-Forming Fungi Provides Insights into the Origins of Lignocellulose Decay Capabilities.</title>
        <authorList>
            <person name="Nagy L.G."/>
            <person name="Riley R."/>
            <person name="Tritt A."/>
            <person name="Adam C."/>
            <person name="Daum C."/>
            <person name="Floudas D."/>
            <person name="Sun H."/>
            <person name="Yadav J.S."/>
            <person name="Pangilinan J."/>
            <person name="Larsson K.H."/>
            <person name="Matsuura K."/>
            <person name="Barry K."/>
            <person name="Labutti K."/>
            <person name="Kuo R."/>
            <person name="Ohm R.A."/>
            <person name="Bhattacharya S.S."/>
            <person name="Shirouzu T."/>
            <person name="Yoshinaga Y."/>
            <person name="Martin F.M."/>
            <person name="Grigoriev I.V."/>
            <person name="Hibbett D.S."/>
        </authorList>
    </citation>
    <scope>NUCLEOTIDE SEQUENCE [LARGE SCALE GENOMIC DNA]</scope>
    <source>
        <strain evidence="1 2">CBS 109695</strain>
    </source>
</reference>
<sequence>MVYSIPLIIFEDDILGNHLKQWNKHYSCYMSNGALPCTKLDNEFCVRFIATSPHAMPLEIMQGKHLRGTHIKAWDCMNMEEVLLHPYALFFPGDNPMQVEMASSTGLSSNHFCCTCKAGSTCNFKQSNEGLESLFKPSVVTTLSDVAHKSGVKDAMAQPIIDKLVKLGQDLCKATPEQVVHSPDKVTAILTDKLTKELQCGSVLNPLTNDTPTEILCTILLGVVKYYWGQTLSVFQVRLSSVAADGLNIPPITADYMCQYCSGLIGKHFKTLSQIIAFTPYNIVPHEVLNAWLIIGCLTVLLWHTEIDDMLSYTTELEQCINGFLNVTCQESPSILISKLNFHFLLHLPFYIRHFGPALLFSTQHFKSFHTIFQGASIFSNHLAPSQDIVWRSGCWVEL</sequence>
<keyword evidence="2" id="KW-1185">Reference proteome</keyword>
<dbReference type="STRING" id="436010.A0A166VK62"/>
<dbReference type="OrthoDB" id="2246127at2759"/>
<dbReference type="EMBL" id="KV417484">
    <property type="protein sequence ID" value="KZP32813.1"/>
    <property type="molecule type" value="Genomic_DNA"/>
</dbReference>
<proteinExistence type="predicted"/>
<name>A0A166VK62_9AGAM</name>
<accession>A0A166VK62</accession>
<organism evidence="1 2">
    <name type="scientific">Athelia psychrophila</name>
    <dbReference type="NCBI Taxonomy" id="1759441"/>
    <lineage>
        <taxon>Eukaryota</taxon>
        <taxon>Fungi</taxon>
        <taxon>Dikarya</taxon>
        <taxon>Basidiomycota</taxon>
        <taxon>Agaricomycotina</taxon>
        <taxon>Agaricomycetes</taxon>
        <taxon>Agaricomycetidae</taxon>
        <taxon>Atheliales</taxon>
        <taxon>Atheliaceae</taxon>
        <taxon>Athelia</taxon>
    </lineage>
</organism>
<protein>
    <submittedName>
        <fullName evidence="1">Uncharacterized protein</fullName>
    </submittedName>
</protein>
<dbReference type="Proteomes" id="UP000076532">
    <property type="component" value="Unassembled WGS sequence"/>
</dbReference>
<dbReference type="PANTHER" id="PTHR31912:SF34">
    <property type="entry name" value="NOTOCHORD-RELATED PROTEIN"/>
    <property type="match status" value="1"/>
</dbReference>